<comment type="caution">
    <text evidence="2">The sequence shown here is derived from an EMBL/GenBank/DDBJ whole genome shotgun (WGS) entry which is preliminary data.</text>
</comment>
<evidence type="ECO:0000313" key="3">
    <source>
        <dbReference type="Proteomes" id="UP001600888"/>
    </source>
</evidence>
<protein>
    <submittedName>
        <fullName evidence="2">Uncharacterized protein</fullName>
    </submittedName>
</protein>
<gene>
    <name evidence="2" type="ORF">FJTKL_04989</name>
</gene>
<evidence type="ECO:0000313" key="2">
    <source>
        <dbReference type="EMBL" id="KAL2287576.1"/>
    </source>
</evidence>
<name>A0ABR4EZ60_9PEZI</name>
<evidence type="ECO:0000256" key="1">
    <source>
        <dbReference type="SAM" id="MobiDB-lite"/>
    </source>
</evidence>
<proteinExistence type="predicted"/>
<feature type="compositionally biased region" description="Polar residues" evidence="1">
    <location>
        <begin position="65"/>
        <end position="74"/>
    </location>
</feature>
<organism evidence="2 3">
    <name type="scientific">Diaporthe vaccinii</name>
    <dbReference type="NCBI Taxonomy" id="105482"/>
    <lineage>
        <taxon>Eukaryota</taxon>
        <taxon>Fungi</taxon>
        <taxon>Dikarya</taxon>
        <taxon>Ascomycota</taxon>
        <taxon>Pezizomycotina</taxon>
        <taxon>Sordariomycetes</taxon>
        <taxon>Sordariomycetidae</taxon>
        <taxon>Diaporthales</taxon>
        <taxon>Diaporthaceae</taxon>
        <taxon>Diaporthe</taxon>
        <taxon>Diaporthe eres species complex</taxon>
    </lineage>
</organism>
<sequence length="104" mass="12027">MWVLCMYFPSLNIRPSSAQMCLVSNQLLYTPLPVIRCRPMMQKMFSGELRRELHPSPVYCAFSAQSRTQSTNSPAGEIKQKKKGRLMMNKTWQQPPQRKRPGVP</sequence>
<reference evidence="2 3" key="1">
    <citation type="submission" date="2024-03" db="EMBL/GenBank/DDBJ databases">
        <title>A high-quality draft genome sequence of Diaporthe vaccinii, a causative agent of upright dieback and viscid rot disease in cranberry plants.</title>
        <authorList>
            <person name="Sarrasin M."/>
            <person name="Lang B.F."/>
            <person name="Burger G."/>
        </authorList>
    </citation>
    <scope>NUCLEOTIDE SEQUENCE [LARGE SCALE GENOMIC DNA]</scope>
    <source>
        <strain evidence="2 3">IS7</strain>
    </source>
</reference>
<feature type="region of interest" description="Disordered" evidence="1">
    <location>
        <begin position="65"/>
        <end position="104"/>
    </location>
</feature>
<keyword evidence="3" id="KW-1185">Reference proteome</keyword>
<dbReference type="EMBL" id="JBAWTH010000019">
    <property type="protein sequence ID" value="KAL2287576.1"/>
    <property type="molecule type" value="Genomic_DNA"/>
</dbReference>
<dbReference type="Proteomes" id="UP001600888">
    <property type="component" value="Unassembled WGS sequence"/>
</dbReference>
<accession>A0ABR4EZ60</accession>